<feature type="transmembrane region" description="Helical" evidence="3">
    <location>
        <begin position="134"/>
        <end position="151"/>
    </location>
</feature>
<dbReference type="SUPFAM" id="SSF103481">
    <property type="entry name" value="Multidrug resistance efflux transporter EmrE"/>
    <property type="match status" value="2"/>
</dbReference>
<feature type="transmembrane region" description="Helical" evidence="3">
    <location>
        <begin position="249"/>
        <end position="274"/>
    </location>
</feature>
<keyword evidence="3" id="KW-0472">Membrane</keyword>
<dbReference type="Proteomes" id="UP000190328">
    <property type="component" value="Unassembled WGS sequence"/>
</dbReference>
<proteinExistence type="inferred from homology"/>
<dbReference type="STRING" id="263852.SAMN02745116_00759"/>
<comment type="subcellular location">
    <subcellularLocation>
        <location evidence="1">Endomembrane system</location>
        <topology evidence="1">Multi-pass membrane protein</topology>
    </subcellularLocation>
</comment>
<feature type="domain" description="EamA" evidence="4">
    <location>
        <begin position="165"/>
        <end position="297"/>
    </location>
</feature>
<evidence type="ECO:0000256" key="2">
    <source>
        <dbReference type="ARBA" id="ARBA00007362"/>
    </source>
</evidence>
<keyword evidence="6" id="KW-1185">Reference proteome</keyword>
<feature type="domain" description="EamA" evidence="4">
    <location>
        <begin position="12"/>
        <end position="151"/>
    </location>
</feature>
<sequence length="304" mass="33551">MENLKTSKRVAIGTLYALSAGVMWAISGTLGQIFFENYHGNALWITSMRLVIASFILLFVSFKSEPERFFDIWKDKRNYPTLFFYAIGGVLFVQLTYYLCIQHSNVATATVIQFTGPIFIMLYMAIFKRKSPSVLALLYVFLAMFGVFLMITHGKLDTMTITFPALLFGVLSAVGVATYSIAPKKLLQSYSAVNLTGWGMLLAGIVMNIAQPLWRVDFKLEIVSISLALGIAVLGTAIPFLFSMKSVTYVSALVFSVASASEPIFAAILSLILFQSQLDFLTLSSMGVIITSVLLLAREEGKVK</sequence>
<evidence type="ECO:0000313" key="6">
    <source>
        <dbReference type="Proteomes" id="UP000190328"/>
    </source>
</evidence>
<dbReference type="InterPro" id="IPR037185">
    <property type="entry name" value="EmrE-like"/>
</dbReference>
<dbReference type="PANTHER" id="PTHR22911">
    <property type="entry name" value="ACYL-MALONYL CONDENSING ENZYME-RELATED"/>
    <property type="match status" value="1"/>
</dbReference>
<name>A0A1T4LQR4_9ENTE</name>
<protein>
    <submittedName>
        <fullName evidence="5">Threonine/homoserine efflux transporter RhtA</fullName>
    </submittedName>
</protein>
<dbReference type="OrthoDB" id="9810818at2"/>
<reference evidence="5 6" key="1">
    <citation type="submission" date="2017-02" db="EMBL/GenBank/DDBJ databases">
        <authorList>
            <person name="Peterson S.W."/>
        </authorList>
    </citation>
    <scope>NUCLEOTIDE SEQUENCE [LARGE SCALE GENOMIC DNA]</scope>
    <source>
        <strain evidence="5 6">ATCC BAA-1030</strain>
    </source>
</reference>
<feature type="transmembrane region" description="Helical" evidence="3">
    <location>
        <begin position="106"/>
        <end position="127"/>
    </location>
</feature>
<feature type="transmembrane region" description="Helical" evidence="3">
    <location>
        <begin position="222"/>
        <end position="242"/>
    </location>
</feature>
<feature type="transmembrane region" description="Helical" evidence="3">
    <location>
        <begin position="12"/>
        <end position="35"/>
    </location>
</feature>
<comment type="similarity">
    <text evidence="2">Belongs to the EamA transporter family.</text>
</comment>
<accession>A0A1T4LQR4</accession>
<dbReference type="EMBL" id="FUXI01000006">
    <property type="protein sequence ID" value="SJZ56858.1"/>
    <property type="molecule type" value="Genomic_DNA"/>
</dbReference>
<evidence type="ECO:0000256" key="3">
    <source>
        <dbReference type="SAM" id="Phobius"/>
    </source>
</evidence>
<feature type="transmembrane region" description="Helical" evidence="3">
    <location>
        <begin position="82"/>
        <end position="100"/>
    </location>
</feature>
<gene>
    <name evidence="5" type="ORF">SAMN02745116_00759</name>
</gene>
<feature type="transmembrane region" description="Helical" evidence="3">
    <location>
        <begin position="163"/>
        <end position="182"/>
    </location>
</feature>
<keyword evidence="3" id="KW-0812">Transmembrane</keyword>
<dbReference type="AlphaFoldDB" id="A0A1T4LQR4"/>
<keyword evidence="3" id="KW-1133">Transmembrane helix</keyword>
<evidence type="ECO:0000259" key="4">
    <source>
        <dbReference type="Pfam" id="PF00892"/>
    </source>
</evidence>
<feature type="transmembrane region" description="Helical" evidence="3">
    <location>
        <begin position="189"/>
        <end position="210"/>
    </location>
</feature>
<evidence type="ECO:0000313" key="5">
    <source>
        <dbReference type="EMBL" id="SJZ56858.1"/>
    </source>
</evidence>
<dbReference type="InterPro" id="IPR000620">
    <property type="entry name" value="EamA_dom"/>
</dbReference>
<dbReference type="PANTHER" id="PTHR22911:SF79">
    <property type="entry name" value="MOBA-LIKE NTP TRANSFERASE DOMAIN-CONTAINING PROTEIN"/>
    <property type="match status" value="1"/>
</dbReference>
<feature type="transmembrane region" description="Helical" evidence="3">
    <location>
        <begin position="280"/>
        <end position="297"/>
    </location>
</feature>
<organism evidence="5 6">
    <name type="scientific">Pilibacter termitis</name>
    <dbReference type="NCBI Taxonomy" id="263852"/>
    <lineage>
        <taxon>Bacteria</taxon>
        <taxon>Bacillati</taxon>
        <taxon>Bacillota</taxon>
        <taxon>Bacilli</taxon>
        <taxon>Lactobacillales</taxon>
        <taxon>Enterococcaceae</taxon>
        <taxon>Pilibacter</taxon>
    </lineage>
</organism>
<dbReference type="Pfam" id="PF00892">
    <property type="entry name" value="EamA"/>
    <property type="match status" value="2"/>
</dbReference>
<evidence type="ECO:0000256" key="1">
    <source>
        <dbReference type="ARBA" id="ARBA00004127"/>
    </source>
</evidence>
<dbReference type="GO" id="GO:0016020">
    <property type="term" value="C:membrane"/>
    <property type="evidence" value="ECO:0007669"/>
    <property type="project" value="InterPro"/>
</dbReference>
<feature type="transmembrane region" description="Helical" evidence="3">
    <location>
        <begin position="41"/>
        <end position="62"/>
    </location>
</feature>